<reference evidence="1 2" key="1">
    <citation type="submission" date="2018-10" db="EMBL/GenBank/DDBJ databases">
        <title>Genomic Encyclopedia of Archaeal and Bacterial Type Strains, Phase II (KMG-II): from individual species to whole genera.</title>
        <authorList>
            <person name="Goeker M."/>
        </authorList>
    </citation>
    <scope>NUCLEOTIDE SEQUENCE [LARGE SCALE GENOMIC DNA]</scope>
    <source>
        <strain evidence="1 2">DSM 19839</strain>
    </source>
</reference>
<comment type="caution">
    <text evidence="1">The sequence shown here is derived from an EMBL/GenBank/DDBJ whole genome shotgun (WGS) entry which is preliminary data.</text>
</comment>
<sequence length="53" mass="5927">MIALIKLIIVLVLSVFSGEPAEEKITETSQYLELLQQQKIDMLSRCSKTCIAS</sequence>
<keyword evidence="2" id="KW-1185">Reference proteome</keyword>
<name>A0A495PUY7_9FLAO</name>
<dbReference type="EMBL" id="RBLG01000002">
    <property type="protein sequence ID" value="RKS53362.1"/>
    <property type="molecule type" value="Genomic_DNA"/>
</dbReference>
<proteinExistence type="predicted"/>
<protein>
    <submittedName>
        <fullName evidence="1">Uncharacterized protein</fullName>
    </submittedName>
</protein>
<dbReference type="AlphaFoldDB" id="A0A495PUY7"/>
<evidence type="ECO:0000313" key="1">
    <source>
        <dbReference type="EMBL" id="RKS53362.1"/>
    </source>
</evidence>
<evidence type="ECO:0000313" key="2">
    <source>
        <dbReference type="Proteomes" id="UP000276282"/>
    </source>
</evidence>
<accession>A0A495PUY7</accession>
<gene>
    <name evidence="1" type="ORF">BC962_1612</name>
</gene>
<organism evidence="1 2">
    <name type="scientific">Gillisia mitskevichiae</name>
    <dbReference type="NCBI Taxonomy" id="270921"/>
    <lineage>
        <taxon>Bacteria</taxon>
        <taxon>Pseudomonadati</taxon>
        <taxon>Bacteroidota</taxon>
        <taxon>Flavobacteriia</taxon>
        <taxon>Flavobacteriales</taxon>
        <taxon>Flavobacteriaceae</taxon>
        <taxon>Gillisia</taxon>
    </lineage>
</organism>
<dbReference type="Proteomes" id="UP000276282">
    <property type="component" value="Unassembled WGS sequence"/>
</dbReference>